<dbReference type="InterPro" id="IPR000528">
    <property type="entry name" value="Plant_nsLTP"/>
</dbReference>
<dbReference type="OrthoDB" id="496416at2759"/>
<dbReference type="Pfam" id="PF14368">
    <property type="entry name" value="LTP_2"/>
    <property type="match status" value="1"/>
</dbReference>
<dbReference type="PRINTS" id="PR00382">
    <property type="entry name" value="LIPIDTRNSFER"/>
</dbReference>
<evidence type="ECO:0000256" key="2">
    <source>
        <dbReference type="ARBA" id="ARBA00009748"/>
    </source>
</evidence>
<gene>
    <name evidence="12" type="ORF">HPP92_004062</name>
</gene>
<name>A0A835RW25_VANPL</name>
<feature type="transmembrane region" description="Helical" evidence="9">
    <location>
        <begin position="158"/>
        <end position="178"/>
    </location>
</feature>
<dbReference type="InterPro" id="IPR016140">
    <property type="entry name" value="Bifunc_inhib/LTP/seed_store"/>
</dbReference>
<evidence type="ECO:0000313" key="13">
    <source>
        <dbReference type="Proteomes" id="UP000636800"/>
    </source>
</evidence>
<keyword evidence="7" id="KW-0449">Lipoprotein</keyword>
<keyword evidence="6" id="KW-0325">Glycoprotein</keyword>
<dbReference type="SMART" id="SM00499">
    <property type="entry name" value="AAI"/>
    <property type="match status" value="1"/>
</dbReference>
<comment type="similarity">
    <text evidence="2">Belongs to the plant LTP family.</text>
</comment>
<keyword evidence="13" id="KW-1185">Reference proteome</keyword>
<dbReference type="GO" id="GO:0005886">
    <property type="term" value="C:plasma membrane"/>
    <property type="evidence" value="ECO:0007669"/>
    <property type="project" value="UniProtKB-SubCell"/>
</dbReference>
<keyword evidence="4 10" id="KW-0732">Signal</keyword>
<evidence type="ECO:0000256" key="7">
    <source>
        <dbReference type="ARBA" id="ARBA00023288"/>
    </source>
</evidence>
<keyword evidence="9" id="KW-0472">Membrane</keyword>
<dbReference type="FunFam" id="1.10.110.10:FF:000001">
    <property type="entry name" value="Bifunctional inhibitor/lipid-transfer protein/seed storage 2S albumin superfamily protein"/>
    <property type="match status" value="1"/>
</dbReference>
<evidence type="ECO:0000313" key="12">
    <source>
        <dbReference type="EMBL" id="KAG0499371.1"/>
    </source>
</evidence>
<feature type="chain" id="PRO_5032871827" description="Bifunctional inhibitor/plant lipid transfer protein/seed storage helical domain-containing protein" evidence="10">
    <location>
        <begin position="26"/>
        <end position="231"/>
    </location>
</feature>
<keyword evidence="3" id="KW-0336">GPI-anchor</keyword>
<keyword evidence="9" id="KW-1133">Transmembrane helix</keyword>
<dbReference type="GO" id="GO:0098552">
    <property type="term" value="C:side of membrane"/>
    <property type="evidence" value="ECO:0007669"/>
    <property type="project" value="UniProtKB-KW"/>
</dbReference>
<reference evidence="12 13" key="1">
    <citation type="journal article" date="2020" name="Nat. Food">
        <title>A phased Vanilla planifolia genome enables genetic improvement of flavour and production.</title>
        <authorList>
            <person name="Hasing T."/>
            <person name="Tang H."/>
            <person name="Brym M."/>
            <person name="Khazi F."/>
            <person name="Huang T."/>
            <person name="Chambers A.H."/>
        </authorList>
    </citation>
    <scope>NUCLEOTIDE SEQUENCE [LARGE SCALE GENOMIC DNA]</scope>
    <source>
        <tissue evidence="12">Leaf</tissue>
    </source>
</reference>
<dbReference type="SUPFAM" id="SSF47699">
    <property type="entry name" value="Bifunctional inhibitor/lipid-transfer protein/seed storage 2S albumin"/>
    <property type="match status" value="1"/>
</dbReference>
<dbReference type="InterPro" id="IPR043325">
    <property type="entry name" value="LTSS"/>
</dbReference>
<evidence type="ECO:0000256" key="4">
    <source>
        <dbReference type="ARBA" id="ARBA00022729"/>
    </source>
</evidence>
<evidence type="ECO:0000256" key="8">
    <source>
        <dbReference type="SAM" id="MobiDB-lite"/>
    </source>
</evidence>
<sequence length="231" mass="24727">MVTRQPLVCSQSFLLLLFFLWTNNAELRAPSPSSSLSVDCTSTLLKLSGCLPYVEEGSTMTKPDASCCSPLKKVVNQRASCLCEAFRSSSNMGISLNITKARDLPSACGVDTALVSNCMLEAPEPSPSVTPSSGEQDLSVAPAPENSQGSLSSGIPSLYVTHAVLMIFVVICCCNFSTSKFLLKANKISPAAVPSNLNFVFLQQQKPFLALATSHYLRSSFTCLLSTRIQP</sequence>
<evidence type="ECO:0000256" key="3">
    <source>
        <dbReference type="ARBA" id="ARBA00022622"/>
    </source>
</evidence>
<organism evidence="12 13">
    <name type="scientific">Vanilla planifolia</name>
    <name type="common">Vanilla</name>
    <dbReference type="NCBI Taxonomy" id="51239"/>
    <lineage>
        <taxon>Eukaryota</taxon>
        <taxon>Viridiplantae</taxon>
        <taxon>Streptophyta</taxon>
        <taxon>Embryophyta</taxon>
        <taxon>Tracheophyta</taxon>
        <taxon>Spermatophyta</taxon>
        <taxon>Magnoliopsida</taxon>
        <taxon>Liliopsida</taxon>
        <taxon>Asparagales</taxon>
        <taxon>Orchidaceae</taxon>
        <taxon>Vanilloideae</taxon>
        <taxon>Vanilleae</taxon>
        <taxon>Vanilla</taxon>
    </lineage>
</organism>
<dbReference type="Gene3D" id="1.10.110.10">
    <property type="entry name" value="Plant lipid-transfer and hydrophobic proteins"/>
    <property type="match status" value="1"/>
</dbReference>
<dbReference type="GO" id="GO:0006869">
    <property type="term" value="P:lipid transport"/>
    <property type="evidence" value="ECO:0007669"/>
    <property type="project" value="InterPro"/>
</dbReference>
<evidence type="ECO:0000256" key="9">
    <source>
        <dbReference type="SAM" id="Phobius"/>
    </source>
</evidence>
<dbReference type="GO" id="GO:0008289">
    <property type="term" value="F:lipid binding"/>
    <property type="evidence" value="ECO:0007669"/>
    <property type="project" value="InterPro"/>
</dbReference>
<evidence type="ECO:0000259" key="11">
    <source>
        <dbReference type="SMART" id="SM00499"/>
    </source>
</evidence>
<evidence type="ECO:0000256" key="5">
    <source>
        <dbReference type="ARBA" id="ARBA00023157"/>
    </source>
</evidence>
<protein>
    <recommendedName>
        <fullName evidence="11">Bifunctional inhibitor/plant lipid transfer protein/seed storage helical domain-containing protein</fullName>
    </recommendedName>
</protein>
<dbReference type="CDD" id="cd00010">
    <property type="entry name" value="AAI_LTSS"/>
    <property type="match status" value="1"/>
</dbReference>
<dbReference type="EMBL" id="JADCNL010000001">
    <property type="protein sequence ID" value="KAG0499371.1"/>
    <property type="molecule type" value="Genomic_DNA"/>
</dbReference>
<feature type="compositionally biased region" description="Polar residues" evidence="8">
    <location>
        <begin position="127"/>
        <end position="136"/>
    </location>
</feature>
<dbReference type="PANTHER" id="PTHR33044">
    <property type="entry name" value="BIFUNCTIONAL INHIBITOR/LIPID-TRANSFER PROTEIN/SEED STORAGE 2S ALBUMIN SUPERFAMILY PROTEIN-RELATED"/>
    <property type="match status" value="1"/>
</dbReference>
<feature type="signal peptide" evidence="10">
    <location>
        <begin position="1"/>
        <end position="25"/>
    </location>
</feature>
<keyword evidence="5" id="KW-1015">Disulfide bond</keyword>
<accession>A0A835RW25</accession>
<feature type="domain" description="Bifunctional inhibitor/plant lipid transfer protein/seed storage helical" evidence="11">
    <location>
        <begin position="40"/>
        <end position="118"/>
    </location>
</feature>
<keyword evidence="9" id="KW-0812">Transmembrane</keyword>
<feature type="region of interest" description="Disordered" evidence="8">
    <location>
        <begin position="124"/>
        <end position="150"/>
    </location>
</feature>
<dbReference type="AlphaFoldDB" id="A0A835RW25"/>
<proteinExistence type="inferred from homology"/>
<comment type="subcellular location">
    <subcellularLocation>
        <location evidence="1">Cell membrane</location>
        <topology evidence="1">Lipid-anchor</topology>
        <topology evidence="1">GPI-anchor</topology>
    </subcellularLocation>
</comment>
<evidence type="ECO:0000256" key="10">
    <source>
        <dbReference type="SAM" id="SignalP"/>
    </source>
</evidence>
<comment type="caution">
    <text evidence="12">The sequence shown here is derived from an EMBL/GenBank/DDBJ whole genome shotgun (WGS) entry which is preliminary data.</text>
</comment>
<dbReference type="InterPro" id="IPR036312">
    <property type="entry name" value="Bifun_inhib/LTP/seed_sf"/>
</dbReference>
<dbReference type="Proteomes" id="UP000636800">
    <property type="component" value="Chromosome 1"/>
</dbReference>
<evidence type="ECO:0000256" key="1">
    <source>
        <dbReference type="ARBA" id="ARBA00004609"/>
    </source>
</evidence>
<evidence type="ECO:0000256" key="6">
    <source>
        <dbReference type="ARBA" id="ARBA00023180"/>
    </source>
</evidence>